<comment type="subcellular location">
    <subcellularLocation>
        <location evidence="1">Nucleus</location>
    </subcellularLocation>
</comment>
<dbReference type="InterPro" id="IPR036236">
    <property type="entry name" value="Znf_C2H2_sf"/>
</dbReference>
<dbReference type="PANTHER" id="PTHR13100">
    <property type="entry name" value="CELL GROWTH-REGULATING NUCLEOLAR PROTEIN LYAR"/>
    <property type="match status" value="1"/>
</dbReference>
<feature type="region of interest" description="Disordered" evidence="9">
    <location>
        <begin position="194"/>
        <end position="358"/>
    </location>
</feature>
<evidence type="ECO:0000256" key="5">
    <source>
        <dbReference type="ARBA" id="ARBA00022833"/>
    </source>
</evidence>
<keyword evidence="6" id="KW-0539">Nucleus</keyword>
<dbReference type="GO" id="GO:0003677">
    <property type="term" value="F:DNA binding"/>
    <property type="evidence" value="ECO:0007669"/>
    <property type="project" value="InterPro"/>
</dbReference>
<dbReference type="EMBL" id="JAGPXD010000001">
    <property type="protein sequence ID" value="KAH7376048.1"/>
    <property type="molecule type" value="Genomic_DNA"/>
</dbReference>
<feature type="compositionally biased region" description="Low complexity" evidence="9">
    <location>
        <begin position="316"/>
        <end position="326"/>
    </location>
</feature>
<keyword evidence="3" id="KW-0677">Repeat</keyword>
<dbReference type="Pfam" id="PF08790">
    <property type="entry name" value="zf-LYAR"/>
    <property type="match status" value="1"/>
</dbReference>
<evidence type="ECO:0000256" key="3">
    <source>
        <dbReference type="ARBA" id="ARBA00022737"/>
    </source>
</evidence>
<evidence type="ECO:0000313" key="11">
    <source>
        <dbReference type="EMBL" id="KAH7376048.1"/>
    </source>
</evidence>
<dbReference type="AlphaFoldDB" id="A0A8K0TVK9"/>
<organism evidence="11 12">
    <name type="scientific">Plectosphaerella cucumerina</name>
    <dbReference type="NCBI Taxonomy" id="40658"/>
    <lineage>
        <taxon>Eukaryota</taxon>
        <taxon>Fungi</taxon>
        <taxon>Dikarya</taxon>
        <taxon>Ascomycota</taxon>
        <taxon>Pezizomycotina</taxon>
        <taxon>Sordariomycetes</taxon>
        <taxon>Hypocreomycetidae</taxon>
        <taxon>Glomerellales</taxon>
        <taxon>Plectosphaerellaceae</taxon>
        <taxon>Plectosphaerella</taxon>
    </lineage>
</organism>
<dbReference type="FunFam" id="3.30.1490.490:FF:000001">
    <property type="entry name" value="cell growth-regulating nucleolar protein-like"/>
    <property type="match status" value="1"/>
</dbReference>
<keyword evidence="4 8" id="KW-0863">Zinc-finger</keyword>
<name>A0A8K0TVK9_9PEZI</name>
<evidence type="ECO:0000256" key="4">
    <source>
        <dbReference type="ARBA" id="ARBA00022771"/>
    </source>
</evidence>
<evidence type="ECO:0000256" key="6">
    <source>
        <dbReference type="ARBA" id="ARBA00023242"/>
    </source>
</evidence>
<feature type="domain" description="Zinc finger C2H2 LYAR-type" evidence="10">
    <location>
        <begin position="30"/>
        <end position="57"/>
    </location>
</feature>
<feature type="region of interest" description="Disordered" evidence="9">
    <location>
        <begin position="107"/>
        <end position="131"/>
    </location>
</feature>
<gene>
    <name evidence="11" type="ORF">B0T11DRAFT_16260</name>
</gene>
<evidence type="ECO:0000256" key="7">
    <source>
        <dbReference type="ARBA" id="ARBA00061084"/>
    </source>
</evidence>
<dbReference type="PANTHER" id="PTHR13100:SF10">
    <property type="entry name" value="CELL GROWTH-REGULATING NUCLEOLAR PROTEIN"/>
    <property type="match status" value="1"/>
</dbReference>
<dbReference type="GO" id="GO:0005730">
    <property type="term" value="C:nucleolus"/>
    <property type="evidence" value="ECO:0007669"/>
    <property type="project" value="TreeGrafter"/>
</dbReference>
<feature type="compositionally biased region" description="Basic residues" evidence="9">
    <location>
        <begin position="278"/>
        <end position="289"/>
    </location>
</feature>
<keyword evidence="5" id="KW-0862">Zinc</keyword>
<dbReference type="GO" id="GO:0000122">
    <property type="term" value="P:negative regulation of transcription by RNA polymerase II"/>
    <property type="evidence" value="ECO:0007669"/>
    <property type="project" value="TreeGrafter"/>
</dbReference>
<sequence length="431" mass="47654">MVSFSCEGCGDVLTKKKLDPHRNRCRGATFTCIDCMVHFPGTEYRSHTSCITEDQKYQGALYKNKKAKNHHNANNANEIPIAAPIPRAMPQKAYVEDVAEATFADYEYDDGSDNGKSPADLPEAPTPPPAHEAALNVFDFLDNSATPNASVLQLGRHTNMETQMVRYEAESPGFIDAAGDMVDEDPDALVQYGIGPIPGAFETPAPGRERRRKEGSEQKKDKKRKRLHIDTDQVMDDAPPMLHTGLTGGINRMMRSHFPPSPDYSGGDAADPSPASPLKKKKHSKHSKSKKDSIGSNLMGLLGGSKSSKSKKIRKVSTSSKKSSSSSHRHRERDGEKPPALIEYRPGSSGEGGDADNQMVVFRPRGDLFLSYVNKGPDSERGYSVKKALRHFHRERTGSDDFQGKSVEEKELWRSLRMRKNERGEIVLFGL</sequence>
<evidence type="ECO:0000259" key="10">
    <source>
        <dbReference type="Pfam" id="PF08790"/>
    </source>
</evidence>
<dbReference type="SUPFAM" id="SSF57667">
    <property type="entry name" value="beta-beta-alpha zinc fingers"/>
    <property type="match status" value="2"/>
</dbReference>
<evidence type="ECO:0000256" key="1">
    <source>
        <dbReference type="ARBA" id="ARBA00004123"/>
    </source>
</evidence>
<reference evidence="11" key="1">
    <citation type="journal article" date="2021" name="Nat. Commun.">
        <title>Genetic determinants of endophytism in the Arabidopsis root mycobiome.</title>
        <authorList>
            <person name="Mesny F."/>
            <person name="Miyauchi S."/>
            <person name="Thiergart T."/>
            <person name="Pickel B."/>
            <person name="Atanasova L."/>
            <person name="Karlsson M."/>
            <person name="Huettel B."/>
            <person name="Barry K.W."/>
            <person name="Haridas S."/>
            <person name="Chen C."/>
            <person name="Bauer D."/>
            <person name="Andreopoulos W."/>
            <person name="Pangilinan J."/>
            <person name="LaButti K."/>
            <person name="Riley R."/>
            <person name="Lipzen A."/>
            <person name="Clum A."/>
            <person name="Drula E."/>
            <person name="Henrissat B."/>
            <person name="Kohler A."/>
            <person name="Grigoriev I.V."/>
            <person name="Martin F.M."/>
            <person name="Hacquard S."/>
        </authorList>
    </citation>
    <scope>NUCLEOTIDE SEQUENCE</scope>
    <source>
        <strain evidence="11">MPI-CAGE-AT-0016</strain>
    </source>
</reference>
<evidence type="ECO:0000256" key="9">
    <source>
        <dbReference type="SAM" id="MobiDB-lite"/>
    </source>
</evidence>
<accession>A0A8K0TVK9</accession>
<dbReference type="GO" id="GO:0006364">
    <property type="term" value="P:rRNA processing"/>
    <property type="evidence" value="ECO:0007669"/>
    <property type="project" value="TreeGrafter"/>
</dbReference>
<dbReference type="Gene3D" id="3.30.1490.490">
    <property type="match status" value="1"/>
</dbReference>
<dbReference type="OrthoDB" id="21474at2759"/>
<dbReference type="PROSITE" id="PS51804">
    <property type="entry name" value="ZF_C2HC_LYAR"/>
    <property type="match status" value="2"/>
</dbReference>
<evidence type="ECO:0000256" key="8">
    <source>
        <dbReference type="PROSITE-ProRule" id="PRU01145"/>
    </source>
</evidence>
<dbReference type="GO" id="GO:0008270">
    <property type="term" value="F:zinc ion binding"/>
    <property type="evidence" value="ECO:0007669"/>
    <property type="project" value="UniProtKB-KW"/>
</dbReference>
<proteinExistence type="inferred from homology"/>
<evidence type="ECO:0000256" key="2">
    <source>
        <dbReference type="ARBA" id="ARBA00022723"/>
    </source>
</evidence>
<keyword evidence="12" id="KW-1185">Reference proteome</keyword>
<evidence type="ECO:0000313" key="12">
    <source>
        <dbReference type="Proteomes" id="UP000813385"/>
    </source>
</evidence>
<comment type="similarity">
    <text evidence="7">Belongs to the UPF0743 family.</text>
</comment>
<dbReference type="InterPro" id="IPR014898">
    <property type="entry name" value="Znf_C2H2_LYAR"/>
</dbReference>
<dbReference type="InterPro" id="IPR039999">
    <property type="entry name" value="LYAR"/>
</dbReference>
<keyword evidence="2" id="KW-0479">Metal-binding</keyword>
<feature type="compositionally biased region" description="Low complexity" evidence="9">
    <location>
        <begin position="265"/>
        <end position="277"/>
    </location>
</feature>
<protein>
    <recommendedName>
        <fullName evidence="10">Zinc finger C2H2 LYAR-type domain-containing protein</fullName>
    </recommendedName>
</protein>
<comment type="caution">
    <text evidence="11">The sequence shown here is derived from an EMBL/GenBank/DDBJ whole genome shotgun (WGS) entry which is preliminary data.</text>
</comment>
<dbReference type="Proteomes" id="UP000813385">
    <property type="component" value="Unassembled WGS sequence"/>
</dbReference>